<dbReference type="InterPro" id="IPR046887">
    <property type="entry name" value="RsmE_PUA-like"/>
</dbReference>
<dbReference type="PANTHER" id="PTHR30027">
    <property type="entry name" value="RIBOSOMAL RNA SMALL SUBUNIT METHYLTRANSFERASE E"/>
    <property type="match status" value="1"/>
</dbReference>
<comment type="similarity">
    <text evidence="2 12">Belongs to the RNA methyltransferase RsmE family.</text>
</comment>
<feature type="domain" description="Ribosomal RNA small subunit methyltransferase E PUA-like" evidence="14">
    <location>
        <begin position="19"/>
        <end position="56"/>
    </location>
</feature>
<accession>A0A1S7LN36</accession>
<dbReference type="EC" id="2.1.1.193" evidence="3 12"/>
<comment type="function">
    <text evidence="10 12">Specifically methylates the N3 position of the uracil ring of uridine 1498 (m3U1498) in 16S rRNA. Acts on the fully assembled 30S ribosomal subunit.</text>
</comment>
<evidence type="ECO:0000256" key="4">
    <source>
        <dbReference type="ARBA" id="ARBA00013673"/>
    </source>
</evidence>
<dbReference type="GO" id="GO:0070475">
    <property type="term" value="P:rRNA base methylation"/>
    <property type="evidence" value="ECO:0007669"/>
    <property type="project" value="TreeGrafter"/>
</dbReference>
<dbReference type="EMBL" id="LO017727">
    <property type="protein sequence ID" value="CRH07833.1"/>
    <property type="molecule type" value="Genomic_DNA"/>
</dbReference>
<evidence type="ECO:0000256" key="12">
    <source>
        <dbReference type="PIRNR" id="PIRNR015601"/>
    </source>
</evidence>
<evidence type="ECO:0000256" key="1">
    <source>
        <dbReference type="ARBA" id="ARBA00004496"/>
    </source>
</evidence>
<proteinExistence type="inferred from homology"/>
<organism evidence="15">
    <name type="scientific">Magnetococcus massalia (strain MO-1)</name>
    <dbReference type="NCBI Taxonomy" id="451514"/>
    <lineage>
        <taxon>Bacteria</taxon>
        <taxon>Pseudomonadati</taxon>
        <taxon>Pseudomonadota</taxon>
        <taxon>Magnetococcia</taxon>
        <taxon>Magnetococcales</taxon>
        <taxon>Magnetococcaceae</taxon>
        <taxon>Magnetococcus</taxon>
    </lineage>
</organism>
<dbReference type="InterPro" id="IPR006700">
    <property type="entry name" value="RsmE"/>
</dbReference>
<evidence type="ECO:0000256" key="5">
    <source>
        <dbReference type="ARBA" id="ARBA00022490"/>
    </source>
</evidence>
<dbReference type="InterPro" id="IPR046886">
    <property type="entry name" value="RsmE_MTase_dom"/>
</dbReference>
<feature type="domain" description="Ribosomal RNA small subunit methyltransferase E methyltransferase" evidence="13">
    <location>
        <begin position="75"/>
        <end position="242"/>
    </location>
</feature>
<dbReference type="PANTHER" id="PTHR30027:SF3">
    <property type="entry name" value="16S RRNA (URACIL(1498)-N(3))-METHYLTRANSFERASE"/>
    <property type="match status" value="1"/>
</dbReference>
<dbReference type="GO" id="GO:0070042">
    <property type="term" value="F:rRNA (uridine-N3-)-methyltransferase activity"/>
    <property type="evidence" value="ECO:0007669"/>
    <property type="project" value="TreeGrafter"/>
</dbReference>
<evidence type="ECO:0000256" key="7">
    <source>
        <dbReference type="ARBA" id="ARBA00022603"/>
    </source>
</evidence>
<dbReference type="Pfam" id="PF20260">
    <property type="entry name" value="PUA_4"/>
    <property type="match status" value="1"/>
</dbReference>
<keyword evidence="5 12" id="KW-0963">Cytoplasm</keyword>
<evidence type="ECO:0000256" key="6">
    <source>
        <dbReference type="ARBA" id="ARBA00022552"/>
    </source>
</evidence>
<evidence type="ECO:0000313" key="15">
    <source>
        <dbReference type="EMBL" id="CRH07833.1"/>
    </source>
</evidence>
<sequence length="249" mass="27835">MIPRLYWNTPLAADTPVTLDKEATRYLTKVLRLGEQAPVILFNGTGGEWQSEITTVRPKLEVTPREFIAESQHHTLQITLVHGLPRSQSMELVIQKGVELGVTRIIPLMARRSVAKSRGRADENKIARWRKIAIEAAEQCKRTRLAEIAAPVRWQELAEQLPEGPRLLFWEESRGEVQGLRQWTQKQTEQIAHITLLIGPEGGLDAEEVEQAIETLGFEKCSLGPRVLRTETAAIAAITALQTLVGDLG</sequence>
<dbReference type="GO" id="GO:0005737">
    <property type="term" value="C:cytoplasm"/>
    <property type="evidence" value="ECO:0007669"/>
    <property type="project" value="UniProtKB-SubCell"/>
</dbReference>
<dbReference type="CDD" id="cd18084">
    <property type="entry name" value="RsmE-like"/>
    <property type="match status" value="1"/>
</dbReference>
<keyword evidence="9 12" id="KW-0949">S-adenosyl-L-methionine</keyword>
<evidence type="ECO:0000256" key="8">
    <source>
        <dbReference type="ARBA" id="ARBA00022679"/>
    </source>
</evidence>
<keyword evidence="8 12" id="KW-0808">Transferase</keyword>
<gene>
    <name evidence="15" type="ORF">MAGMO_3701</name>
</gene>
<evidence type="ECO:0000256" key="11">
    <source>
        <dbReference type="ARBA" id="ARBA00047944"/>
    </source>
</evidence>
<dbReference type="InterPro" id="IPR029028">
    <property type="entry name" value="Alpha/beta_knot_MTases"/>
</dbReference>
<dbReference type="NCBIfam" id="NF008692">
    <property type="entry name" value="PRK11713.1-5"/>
    <property type="match status" value="1"/>
</dbReference>
<dbReference type="Gene3D" id="3.40.1280.10">
    <property type="match status" value="1"/>
</dbReference>
<comment type="catalytic activity">
    <reaction evidence="11 12">
        <text>uridine(1498) in 16S rRNA + S-adenosyl-L-methionine = N(3)-methyluridine(1498) in 16S rRNA + S-adenosyl-L-homocysteine + H(+)</text>
        <dbReference type="Rhea" id="RHEA:42920"/>
        <dbReference type="Rhea" id="RHEA-COMP:10283"/>
        <dbReference type="Rhea" id="RHEA-COMP:10284"/>
        <dbReference type="ChEBI" id="CHEBI:15378"/>
        <dbReference type="ChEBI" id="CHEBI:57856"/>
        <dbReference type="ChEBI" id="CHEBI:59789"/>
        <dbReference type="ChEBI" id="CHEBI:65315"/>
        <dbReference type="ChEBI" id="CHEBI:74502"/>
        <dbReference type="EC" id="2.1.1.193"/>
    </reaction>
</comment>
<comment type="subcellular location">
    <subcellularLocation>
        <location evidence="1 12">Cytoplasm</location>
    </subcellularLocation>
</comment>
<evidence type="ECO:0000256" key="9">
    <source>
        <dbReference type="ARBA" id="ARBA00022691"/>
    </source>
</evidence>
<evidence type="ECO:0000256" key="10">
    <source>
        <dbReference type="ARBA" id="ARBA00025699"/>
    </source>
</evidence>
<dbReference type="NCBIfam" id="TIGR00046">
    <property type="entry name" value="RsmE family RNA methyltransferase"/>
    <property type="match status" value="1"/>
</dbReference>
<evidence type="ECO:0000259" key="13">
    <source>
        <dbReference type="Pfam" id="PF04452"/>
    </source>
</evidence>
<dbReference type="InterPro" id="IPR029026">
    <property type="entry name" value="tRNA_m1G_MTases_N"/>
</dbReference>
<dbReference type="PIRSF" id="PIRSF015601">
    <property type="entry name" value="MTase_slr0722"/>
    <property type="match status" value="1"/>
</dbReference>
<dbReference type="AlphaFoldDB" id="A0A1S7LN36"/>
<reference evidence="15" key="1">
    <citation type="submission" date="2015-04" db="EMBL/GenBank/DDBJ databases">
        <authorList>
            <person name="Syromyatnikov M.Y."/>
            <person name="Popov V.N."/>
        </authorList>
    </citation>
    <scope>NUCLEOTIDE SEQUENCE</scope>
    <source>
        <strain evidence="15">MO-1</strain>
    </source>
</reference>
<keyword evidence="7 12" id="KW-0489">Methyltransferase</keyword>
<protein>
    <recommendedName>
        <fullName evidence="4 12">Ribosomal RNA small subunit methyltransferase E</fullName>
        <ecNumber evidence="3 12">2.1.1.193</ecNumber>
    </recommendedName>
</protein>
<dbReference type="SUPFAM" id="SSF88697">
    <property type="entry name" value="PUA domain-like"/>
    <property type="match status" value="1"/>
</dbReference>
<evidence type="ECO:0000256" key="3">
    <source>
        <dbReference type="ARBA" id="ARBA00012328"/>
    </source>
</evidence>
<dbReference type="SUPFAM" id="SSF75217">
    <property type="entry name" value="alpha/beta knot"/>
    <property type="match status" value="1"/>
</dbReference>
<dbReference type="InterPro" id="IPR015947">
    <property type="entry name" value="PUA-like_sf"/>
</dbReference>
<dbReference type="Pfam" id="PF04452">
    <property type="entry name" value="Methyltrans_RNA"/>
    <property type="match status" value="1"/>
</dbReference>
<keyword evidence="6 12" id="KW-0698">rRNA processing</keyword>
<name>A0A1S7LN36_MAGMO</name>
<evidence type="ECO:0000259" key="14">
    <source>
        <dbReference type="Pfam" id="PF20260"/>
    </source>
</evidence>
<evidence type="ECO:0000256" key="2">
    <source>
        <dbReference type="ARBA" id="ARBA00005528"/>
    </source>
</evidence>
<dbReference type="Gene3D" id="2.40.240.20">
    <property type="entry name" value="Hypothetical PUA domain-like, domain 1"/>
    <property type="match status" value="1"/>
</dbReference>